<organism evidence="1 2">
    <name type="scientific">Sphaeroforma arctica JP610</name>
    <dbReference type="NCBI Taxonomy" id="667725"/>
    <lineage>
        <taxon>Eukaryota</taxon>
        <taxon>Ichthyosporea</taxon>
        <taxon>Ichthyophonida</taxon>
        <taxon>Sphaeroforma</taxon>
    </lineage>
</organism>
<feature type="non-terminal residue" evidence="1">
    <location>
        <position position="1"/>
    </location>
</feature>
<feature type="non-terminal residue" evidence="1">
    <location>
        <position position="75"/>
    </location>
</feature>
<reference evidence="1 2" key="1">
    <citation type="submission" date="2011-02" db="EMBL/GenBank/DDBJ databases">
        <title>The Genome Sequence of Sphaeroforma arctica JP610.</title>
        <authorList>
            <consortium name="The Broad Institute Genome Sequencing Platform"/>
            <person name="Russ C."/>
            <person name="Cuomo C."/>
            <person name="Young S.K."/>
            <person name="Zeng Q."/>
            <person name="Gargeya S."/>
            <person name="Alvarado L."/>
            <person name="Berlin A."/>
            <person name="Chapman S.B."/>
            <person name="Chen Z."/>
            <person name="Freedman E."/>
            <person name="Gellesch M."/>
            <person name="Goldberg J."/>
            <person name="Griggs A."/>
            <person name="Gujja S."/>
            <person name="Heilman E."/>
            <person name="Heiman D."/>
            <person name="Howarth C."/>
            <person name="Mehta T."/>
            <person name="Neiman D."/>
            <person name="Pearson M."/>
            <person name="Roberts A."/>
            <person name="Saif S."/>
            <person name="Shea T."/>
            <person name="Shenoy N."/>
            <person name="Sisk P."/>
            <person name="Stolte C."/>
            <person name="Sykes S."/>
            <person name="White J."/>
            <person name="Yandava C."/>
            <person name="Burger G."/>
            <person name="Gray M.W."/>
            <person name="Holland P.W.H."/>
            <person name="King N."/>
            <person name="Lang F.B.F."/>
            <person name="Roger A.J."/>
            <person name="Ruiz-Trillo I."/>
            <person name="Haas B."/>
            <person name="Nusbaum C."/>
            <person name="Birren B."/>
        </authorList>
    </citation>
    <scope>NUCLEOTIDE SEQUENCE [LARGE SCALE GENOMIC DNA]</scope>
    <source>
        <strain evidence="1 2">JP610</strain>
    </source>
</reference>
<dbReference type="RefSeq" id="XP_014143792.1">
    <property type="nucleotide sequence ID" value="XM_014288317.1"/>
</dbReference>
<accession>A0A0L0EZG4</accession>
<sequence>LIHTPKANLIHTWSCTASPCAAHTVESSLKTDEQLFVKGLSATCPRCGTDIADIVQSHATGDEERLGSDAASHLD</sequence>
<keyword evidence="2" id="KW-1185">Reference proteome</keyword>
<dbReference type="EMBL" id="KQ252924">
    <property type="protein sequence ID" value="KNC69890.1"/>
    <property type="molecule type" value="Genomic_DNA"/>
</dbReference>
<protein>
    <submittedName>
        <fullName evidence="1">Uncharacterized protein</fullName>
    </submittedName>
</protein>
<proteinExistence type="predicted"/>
<evidence type="ECO:0000313" key="2">
    <source>
        <dbReference type="Proteomes" id="UP000054560"/>
    </source>
</evidence>
<dbReference type="AlphaFoldDB" id="A0A0L0EZG4"/>
<name>A0A0L0EZG4_9EUKA</name>
<gene>
    <name evidence="1" type="ORF">SARC_17592</name>
</gene>
<evidence type="ECO:0000313" key="1">
    <source>
        <dbReference type="EMBL" id="KNC69890.1"/>
    </source>
</evidence>
<dbReference type="Proteomes" id="UP000054560">
    <property type="component" value="Unassembled WGS sequence"/>
</dbReference>
<dbReference type="GeneID" id="25918096"/>